<dbReference type="Gene3D" id="3.100.10.10">
    <property type="match status" value="1"/>
</dbReference>
<reference evidence="6" key="1">
    <citation type="journal article" date="2006" name="PLoS Biol.">
        <title>Macronuclear genome sequence of the ciliate Tetrahymena thermophila, a model eukaryote.</title>
        <authorList>
            <person name="Eisen J.A."/>
            <person name="Coyne R.S."/>
            <person name="Wu M."/>
            <person name="Wu D."/>
            <person name="Thiagarajan M."/>
            <person name="Wortman J.R."/>
            <person name="Badger J.H."/>
            <person name="Ren Q."/>
            <person name="Amedeo P."/>
            <person name="Jones K.M."/>
            <person name="Tallon L.J."/>
            <person name="Delcher A.L."/>
            <person name="Salzberg S.L."/>
            <person name="Silva J.C."/>
            <person name="Haas B.J."/>
            <person name="Majoros W.H."/>
            <person name="Farzad M."/>
            <person name="Carlton J.M."/>
            <person name="Smith R.K. Jr."/>
            <person name="Garg J."/>
            <person name="Pearlman R.E."/>
            <person name="Karrer K.M."/>
            <person name="Sun L."/>
            <person name="Manning G."/>
            <person name="Elde N.C."/>
            <person name="Turkewitz A.P."/>
            <person name="Asai D.J."/>
            <person name="Wilkes D.E."/>
            <person name="Wang Y."/>
            <person name="Cai H."/>
            <person name="Collins K."/>
            <person name="Stewart B.A."/>
            <person name="Lee S.R."/>
            <person name="Wilamowska K."/>
            <person name="Weinberg Z."/>
            <person name="Ruzzo W.L."/>
            <person name="Wloga D."/>
            <person name="Gaertig J."/>
            <person name="Frankel J."/>
            <person name="Tsao C.-C."/>
            <person name="Gorovsky M.A."/>
            <person name="Keeling P.J."/>
            <person name="Waller R.F."/>
            <person name="Patron N.J."/>
            <person name="Cherry J.M."/>
            <person name="Stover N.A."/>
            <person name="Krieger C.J."/>
            <person name="del Toro C."/>
            <person name="Ryder H.F."/>
            <person name="Williamson S.C."/>
            <person name="Barbeau R.A."/>
            <person name="Hamilton E.P."/>
            <person name="Orias E."/>
        </authorList>
    </citation>
    <scope>NUCLEOTIDE SEQUENCE [LARGE SCALE GENOMIC DNA]</scope>
    <source>
        <strain evidence="6">SB210</strain>
    </source>
</reference>
<dbReference type="GO" id="GO:0003723">
    <property type="term" value="F:RNA binding"/>
    <property type="evidence" value="ECO:0007669"/>
    <property type="project" value="TreeGrafter"/>
</dbReference>
<evidence type="ECO:0000256" key="2">
    <source>
        <dbReference type="ARBA" id="ARBA00022980"/>
    </source>
</evidence>
<dbReference type="InterPro" id="IPR036227">
    <property type="entry name" value="Ribosomal_uL15/eL18_sf"/>
</dbReference>
<dbReference type="PANTHER" id="PTHR10934:SF2">
    <property type="entry name" value="LARGE RIBOSOMAL SUBUNIT PROTEIN EL18"/>
    <property type="match status" value="1"/>
</dbReference>
<dbReference type="OrthoDB" id="297604at2759"/>
<dbReference type="InterPro" id="IPR000039">
    <property type="entry name" value="Ribosomal_eL18"/>
</dbReference>
<dbReference type="RefSeq" id="XP_001023207.2">
    <property type="nucleotide sequence ID" value="XM_001023207.2"/>
</dbReference>
<dbReference type="PANTHER" id="PTHR10934">
    <property type="entry name" value="60S RIBOSOMAL PROTEIN L18"/>
    <property type="match status" value="1"/>
</dbReference>
<dbReference type="GO" id="GO:0006412">
    <property type="term" value="P:translation"/>
    <property type="evidence" value="ECO:0007669"/>
    <property type="project" value="InterPro"/>
</dbReference>
<keyword evidence="3" id="KW-0687">Ribonucleoprotein</keyword>
<dbReference type="GO" id="GO:0022625">
    <property type="term" value="C:cytosolic large ribosomal subunit"/>
    <property type="evidence" value="ECO:0007669"/>
    <property type="project" value="TreeGrafter"/>
</dbReference>
<dbReference type="SUPFAM" id="SSF52080">
    <property type="entry name" value="Ribosomal proteins L15p and L18e"/>
    <property type="match status" value="1"/>
</dbReference>
<dbReference type="InterPro" id="IPR021131">
    <property type="entry name" value="Ribosomal_uL15/eL18"/>
</dbReference>
<organism evidence="5 6">
    <name type="scientific">Tetrahymena thermophila (strain SB210)</name>
    <dbReference type="NCBI Taxonomy" id="312017"/>
    <lineage>
        <taxon>Eukaryota</taxon>
        <taxon>Sar</taxon>
        <taxon>Alveolata</taxon>
        <taxon>Ciliophora</taxon>
        <taxon>Intramacronucleata</taxon>
        <taxon>Oligohymenophorea</taxon>
        <taxon>Hymenostomatida</taxon>
        <taxon>Tetrahymenina</taxon>
        <taxon>Tetrahymenidae</taxon>
        <taxon>Tetrahymena</taxon>
    </lineage>
</organism>
<dbReference type="eggNOG" id="KOG1714">
    <property type="taxonomic scope" value="Eukaryota"/>
</dbReference>
<dbReference type="EMBL" id="GG662512">
    <property type="protein sequence ID" value="EAS02962.2"/>
    <property type="molecule type" value="Genomic_DNA"/>
</dbReference>
<dbReference type="InParanoid" id="I7M9W8"/>
<comment type="similarity">
    <text evidence="1">Belongs to the eukaryotic ribosomal protein eL18 family.</text>
</comment>
<dbReference type="GO" id="GO:0003735">
    <property type="term" value="F:structural constituent of ribosome"/>
    <property type="evidence" value="ECO:0007669"/>
    <property type="project" value="InterPro"/>
</dbReference>
<evidence type="ECO:0000256" key="1">
    <source>
        <dbReference type="ARBA" id="ARBA00006815"/>
    </source>
</evidence>
<dbReference type="AlphaFoldDB" id="I7M9W8"/>
<dbReference type="GeneID" id="7831719"/>
<accession>I7M9W8</accession>
<evidence type="ECO:0000313" key="5">
    <source>
        <dbReference type="EMBL" id="EAS02962.2"/>
    </source>
</evidence>
<name>I7M9W8_TETTS</name>
<evidence type="ECO:0000256" key="3">
    <source>
        <dbReference type="ARBA" id="ARBA00023274"/>
    </source>
</evidence>
<proteinExistence type="inferred from homology"/>
<dbReference type="FunFam" id="3.100.10.10:FF:000001">
    <property type="entry name" value="60S ribosomal protein L18"/>
    <property type="match status" value="1"/>
</dbReference>
<dbReference type="STRING" id="312017.I7M9W8"/>
<protein>
    <submittedName>
        <fullName evidence="5">60S ribosomal protein L18</fullName>
    </submittedName>
</protein>
<keyword evidence="2 5" id="KW-0689">Ribosomal protein</keyword>
<keyword evidence="6" id="KW-1185">Reference proteome</keyword>
<evidence type="ECO:0000313" key="6">
    <source>
        <dbReference type="Proteomes" id="UP000009168"/>
    </source>
</evidence>
<dbReference type="Pfam" id="PF17135">
    <property type="entry name" value="Ribosomal_L18"/>
    <property type="match status" value="1"/>
</dbReference>
<evidence type="ECO:0000259" key="4">
    <source>
        <dbReference type="Pfam" id="PF17135"/>
    </source>
</evidence>
<sequence length="179" mass="20323">MAIDLYKQGRIVRRSVVRQSKTTNVYHKLLIKLYKFLSRRTDSKFNKTILKRLSTSKLNRFPLSLSRIVRNASDLNKIIVSTATVTNDERLLEVPKMTVCAFKFTETARKRILAAGGNVLTFDQLALKAPTGTNCHLLRGPKEREAYRHFGKAPGQKGSHSAPYVRSEGRKFERACGLK</sequence>
<dbReference type="Proteomes" id="UP000009168">
    <property type="component" value="Unassembled WGS sequence"/>
</dbReference>
<dbReference type="FunCoup" id="I7M9W8">
    <property type="interactions" value="554"/>
</dbReference>
<gene>
    <name evidence="5" type="ORF">TTHERM_00494140</name>
</gene>
<feature type="domain" description="Large ribosomal subunit protein uL15/eL18" evidence="4">
    <location>
        <begin position="3"/>
        <end position="177"/>
    </location>
</feature>
<dbReference type="KEGG" id="tet:TTHERM_00494140"/>